<reference evidence="1 2" key="1">
    <citation type="submission" date="2015-10" db="EMBL/GenBank/DDBJ databases">
        <title>Genome analyses suggest a sexual origin of heterokaryosis in a supposedly ancient asexual fungus.</title>
        <authorList>
            <person name="Ropars J."/>
            <person name="Sedzielewska K."/>
            <person name="Noel J."/>
            <person name="Charron P."/>
            <person name="Farinelli L."/>
            <person name="Marton T."/>
            <person name="Kruger M."/>
            <person name="Pelin A."/>
            <person name="Brachmann A."/>
            <person name="Corradi N."/>
        </authorList>
    </citation>
    <scope>NUCLEOTIDE SEQUENCE [LARGE SCALE GENOMIC DNA]</scope>
    <source>
        <strain evidence="1 2">A4</strain>
    </source>
</reference>
<dbReference type="AlphaFoldDB" id="A0A2I1FZ32"/>
<accession>A0A2I1FZ32</accession>
<organism evidence="1 2">
    <name type="scientific">Rhizophagus irregularis</name>
    <dbReference type="NCBI Taxonomy" id="588596"/>
    <lineage>
        <taxon>Eukaryota</taxon>
        <taxon>Fungi</taxon>
        <taxon>Fungi incertae sedis</taxon>
        <taxon>Mucoromycota</taxon>
        <taxon>Glomeromycotina</taxon>
        <taxon>Glomeromycetes</taxon>
        <taxon>Glomerales</taxon>
        <taxon>Glomeraceae</taxon>
        <taxon>Rhizophagus</taxon>
    </lineage>
</organism>
<evidence type="ECO:0000313" key="2">
    <source>
        <dbReference type="Proteomes" id="UP000234323"/>
    </source>
</evidence>
<evidence type="ECO:0000313" key="1">
    <source>
        <dbReference type="EMBL" id="PKY39639.1"/>
    </source>
</evidence>
<keyword evidence="2" id="KW-1185">Reference proteome</keyword>
<proteinExistence type="predicted"/>
<name>A0A2I1FZ32_9GLOM</name>
<dbReference type="EMBL" id="LLXI01000071">
    <property type="protein sequence ID" value="PKY39639.1"/>
    <property type="molecule type" value="Genomic_DNA"/>
</dbReference>
<sequence length="51" mass="5902">MCLVFRNSLGVEYTISEISGVKYALSEAWIPGFFLKWNKWLSDFGLEGREL</sequence>
<comment type="caution">
    <text evidence="1">The sequence shown here is derived from an EMBL/GenBank/DDBJ whole genome shotgun (WGS) entry which is preliminary data.</text>
</comment>
<gene>
    <name evidence="1" type="ORF">RhiirA4_452856</name>
</gene>
<protein>
    <submittedName>
        <fullName evidence="1">Uncharacterized protein</fullName>
    </submittedName>
</protein>
<dbReference type="Proteomes" id="UP000234323">
    <property type="component" value="Unassembled WGS sequence"/>
</dbReference>